<feature type="compositionally biased region" description="Basic and acidic residues" evidence="1">
    <location>
        <begin position="1495"/>
        <end position="1504"/>
    </location>
</feature>
<feature type="region of interest" description="Disordered" evidence="1">
    <location>
        <begin position="94"/>
        <end position="116"/>
    </location>
</feature>
<feature type="region of interest" description="Disordered" evidence="1">
    <location>
        <begin position="267"/>
        <end position="304"/>
    </location>
</feature>
<feature type="compositionally biased region" description="Polar residues" evidence="1">
    <location>
        <begin position="1469"/>
        <end position="1480"/>
    </location>
</feature>
<dbReference type="InterPro" id="IPR036397">
    <property type="entry name" value="RNaseH_sf"/>
</dbReference>
<dbReference type="EMBL" id="JARK01001375">
    <property type="protein sequence ID" value="EYC14824.1"/>
    <property type="molecule type" value="Genomic_DNA"/>
</dbReference>
<evidence type="ECO:0000313" key="2">
    <source>
        <dbReference type="EMBL" id="EYC14824.1"/>
    </source>
</evidence>
<name>A0A016UHH4_9BILA</name>
<accession>A0A016UHH4</accession>
<keyword evidence="3" id="KW-1185">Reference proteome</keyword>
<sequence length="2295" mass="261084">MTMTRGIPITAAVLGSLYYARTRLPAQYHFGPKGWPFYAIMGIGTLTTVNIMSMGKCRDRVQPLIGELWQKYHIGESSTSYDAIRRRHREEYGFTTPNTTLPTQSTRKFGEMPAPTDRSYPSPHLQVMPVCQICQICPPAPQTRLTPTDHPTCIILLSSLARYRLDMDSASKIYKKWSIKRQHYCRYHILEATLFLGLELEQLLGEFPSDGITGVPDNVLDDFVAHVRMYGTLLGHTVCLQRHHVANFYNENISKCREEVLRMLKKHKQKGEGQQDAEESQEDFQRSQDPTTADDPLYQPSTSSGATEMVEVKPIIADVKVLEACYLEQSDVKPCITDENPTSAVDMMGLLDNPASGMDSLLVDSSLPEEGDLWRMTNCTLCLVRRPAVKMRSACEDRAQHLILLSGLVMAKAIDLDLAYRVYKDSFVWRTYYCRTHFVTAAFHFGEECRKACGQFPVRGFVTAMNVQTELFDRVKQTSEQLDKQVQLQADDLILFYSGCLAGYYEEEGWKVMPTPIDRKHLSRLRKAKGSERLVIIRGILQKELNATLRQRYRELSVAYPKIFTCLICGNRDFESEGRVNSLLPDQNMILICCLVMNYGLPLEWAKIIFQELNVKGKRTCRKHYIQAGSYICDEIETTWGRRCPRDFVEIPSYIRMDLLTRLRNYAEQIDNQGRLNEDHISRFYNDCQVRYRTETGWTIVDLWQRAEREKTRNHGEISSWDAIMSRKRPANDLPPFIPVKGSKQLNKEPNDEHLLVLRRARCGVCGKVQLSKQMRMALANSDIMDVLFCCLVLLDHISVETAIELHITCGHVIRRICHEHFLFVGDFLRSEYRKRQQFEGECTKNSFHCVGKKDELFQRLLEIGKDIGLNRYGLKRKSLSQFFVDYRSRYRHVNRQNMVFEEEDACEQEIYLCDNTGVQEIPFDANEQVLKSELPDSSEVLPEQPGLFSCTKEESTMVDATDDCRELKVFESSHEPFVASCGAPANSQHYTSEVKPLCEPSVVLGKLMLYCCCLSRFETMNFSLMIFSRNIIGTGPPNLVNIDVTEQKPTLCTEFSAADLIGQGGSCGNDLLPTGEDEEMHCDPEEFEVIYPHTQENDDDGSSVEILDEDYSADSSLSSCQPSTATNSSSRRRRWVGKTATSSRSSGNNTTAGDRSAVSTEIQIIEALYRADPGKSVFDLATELGVSPATVLSYLRSNVLKDAILNESQLQSRLEICSALLLRNRREPFLSRIITYGVKVLYFEYRKRLPYFPLDAARNLEQDLPGRKVLVTVWWSSRGVIYHQVLERYDEMCTGSFSKHIAKVMFRCGLCGNESPQVAPFIKVVELSPSVILLSCLTKHNVIDIASAKKLYSDLRNSPQRICKDHYIQAVKFLGEEVGQIWSDFPTSNFEDVPHRVTNSMIRGLQPYCAELDGDAQLDRDKLVEFYLDCAVKHNNKVLNHLISEDGLRAEANLMQVPLDDYVHEQKPSTSKSRYSGVNNERPAAYESPVFELPEEKPLRSRDLSSMSTPPHQQPVLDLPNPSSNIEASGQMELCVLCERPSPGADVLQTSEAREHNVILLSCLVMSNLIPLDGATRTYHKILCIRKSLCKQHYTQAVQFLKDEVKTLSGSFPENGLEQLSYNVLMGLLKRIQSCGKAIDKNVVLRVDDLVQFYDECGAQQMRDSMPQQVIPQAADCKPATLSSCLDADNAILPGVEQYDRRPHTDVAHPSKQSSAYENTVQLKYHTCAVCGRRRPDVELRITSFSHDQNIILLSCLVMGCAIEVTVARKIYDGIKHKSKYMCIRHYIEAAKFICSEIQRASGSFPKDGFRHVRSDIRFNFLWRVQQCGDLIDKTVELKEECLLRFYNKCDVRYQITQKWRAEEHSQNKTPWMQQLVDERSSENDQEVLRASSNFHDRGHKRLNNPPDFDYNHQKRLRGPSGIPFDSTNDLSDQEISSVGSACDLDCCPTASRGEFAEESRYEEEPSRMSASSYSNEVNLFHSPSADRFRQQDWDSSSSAEAAEFPSVCTRFQGLKEKTDRLLQSNSLSLAGLGQVIAQHECGAEYQELVTTRLRDARVSINAAKALQIAAAQMPESSDSVVRAMLDLVAQQSDVIVGLTSVVDSIMLNVKDLRGELTRASNGMAKPMEKKLPEETHLHYKNLTRQWNIPQMEPFRAMNLNTLMDGWRRSSRARDDDHVSHCVDFYRLYLVNACEPKQIIQNYACRQSGRFAKFEHLQDLPEPIARVLVECCLDGLRLGAAELLMTMDEIRMNPTKYWRDLGPTDTVRAKVLGDRKKARAEWYALCRTALGRAM</sequence>
<feature type="region of interest" description="Disordered" evidence="1">
    <location>
        <begin position="1956"/>
        <end position="1975"/>
    </location>
</feature>
<evidence type="ECO:0000313" key="3">
    <source>
        <dbReference type="Proteomes" id="UP000024635"/>
    </source>
</evidence>
<dbReference type="Gene3D" id="3.30.420.10">
    <property type="entry name" value="Ribonuclease H-like superfamily/Ribonuclease H"/>
    <property type="match status" value="1"/>
</dbReference>
<dbReference type="Proteomes" id="UP000024635">
    <property type="component" value="Unassembled WGS sequence"/>
</dbReference>
<feature type="compositionally biased region" description="Polar residues" evidence="1">
    <location>
        <begin position="1114"/>
        <end position="1128"/>
    </location>
</feature>
<feature type="region of interest" description="Disordered" evidence="1">
    <location>
        <begin position="1898"/>
        <end position="1932"/>
    </location>
</feature>
<feature type="region of interest" description="Disordered" evidence="1">
    <location>
        <begin position="1112"/>
        <end position="1157"/>
    </location>
</feature>
<comment type="caution">
    <text evidence="2">The sequence shown here is derived from an EMBL/GenBank/DDBJ whole genome shotgun (WGS) entry which is preliminary data.</text>
</comment>
<feature type="region of interest" description="Disordered" evidence="1">
    <location>
        <begin position="1466"/>
        <end position="1518"/>
    </location>
</feature>
<evidence type="ECO:0000256" key="1">
    <source>
        <dbReference type="SAM" id="MobiDB-lite"/>
    </source>
</evidence>
<feature type="compositionally biased region" description="Low complexity" evidence="1">
    <location>
        <begin position="95"/>
        <end position="106"/>
    </location>
</feature>
<reference evidence="3" key="1">
    <citation type="journal article" date="2015" name="Nat. Genet.">
        <title>The genome and transcriptome of the zoonotic hookworm Ancylostoma ceylanicum identify infection-specific gene families.</title>
        <authorList>
            <person name="Schwarz E.M."/>
            <person name="Hu Y."/>
            <person name="Antoshechkin I."/>
            <person name="Miller M.M."/>
            <person name="Sternberg P.W."/>
            <person name="Aroian R.V."/>
        </authorList>
    </citation>
    <scope>NUCLEOTIDE SEQUENCE</scope>
    <source>
        <strain evidence="3">HY135</strain>
    </source>
</reference>
<feature type="compositionally biased region" description="Basic and acidic residues" evidence="1">
    <location>
        <begin position="1956"/>
        <end position="1968"/>
    </location>
</feature>
<feature type="compositionally biased region" description="Polar residues" evidence="1">
    <location>
        <begin position="1140"/>
        <end position="1157"/>
    </location>
</feature>
<organism evidence="2 3">
    <name type="scientific">Ancylostoma ceylanicum</name>
    <dbReference type="NCBI Taxonomy" id="53326"/>
    <lineage>
        <taxon>Eukaryota</taxon>
        <taxon>Metazoa</taxon>
        <taxon>Ecdysozoa</taxon>
        <taxon>Nematoda</taxon>
        <taxon>Chromadorea</taxon>
        <taxon>Rhabditida</taxon>
        <taxon>Rhabditina</taxon>
        <taxon>Rhabditomorpha</taxon>
        <taxon>Strongyloidea</taxon>
        <taxon>Ancylostomatidae</taxon>
        <taxon>Ancylostomatinae</taxon>
        <taxon>Ancylostoma</taxon>
    </lineage>
</organism>
<dbReference type="OrthoDB" id="5826067at2759"/>
<gene>
    <name evidence="2" type="primary">Acey_s0039.g28</name>
    <name evidence="2" type="ORF">Y032_0039g28</name>
</gene>
<protein>
    <submittedName>
        <fullName evidence="2">Uncharacterized protein</fullName>
    </submittedName>
</protein>
<dbReference type="GO" id="GO:0003676">
    <property type="term" value="F:nucleic acid binding"/>
    <property type="evidence" value="ECO:0007669"/>
    <property type="project" value="InterPro"/>
</dbReference>
<proteinExistence type="predicted"/>